<sequence>MYRSLLLFCLGALLCRPALAQAPELGVTVEEEFKNSTVPDKWKNESAVILGSKVEYLFSRPGGRNPYAVRINEYVHKRVRLQDKAALEKFSTFYYVTMGAEGKATYQVIKAGGQAVDVDMKSALEDEQEVPAIYRPIYYKMSVKKMKIAIPNLEVGDIIDYTIRSTMDWDMKTNGIQFVPFIFSLSNNYPTLYQQYRFTMANGMKVRYRAFNGAPNMRYDPKASVYGDKNSYLSYYFLDKDREKSVEERWSYELRSMPSVKFRVVLLADNDPDSKGLGEAMVDRSGLNIEDVYKAYAGAAMYTTPTVNTLVAYTTEYINAKRAEGALKNEDDIVKETYYCLRKAFLEMYYKGPVHSELEKYFSGRRVYRQVLKQEKKEAGKKEEREDEIRMNIVTFSTALRSALAVQRLPAELYVYVPRKLGAWRDAIFMEELDFVMKVKGRRKYYYLEAFNNFDAFGTPRSYLESVEGYSIGYEQANSYYRTTVPASAPDDNFERKEFAIAFSDALDAVNVERTSSYLGAEKSDVIAQANLDREYLNRDFQKYFVASKKKDASPEPPRYDDPDKELRIKDRKEIFEKTLKSEFDVDQYGDFVLLQDGRSGDTSLLQFRESFRLRKMISKAGRNFLFDIGKLIGGQIKLEESELKERQTDIYLSTARSIENNISITIPAGYSVEGLQELNVSVDNESGTFVSTAKVEDNKLLVTTRKVYKKNFDPKANWPNYVAFLEPAYKFSQAKVVFKKKP</sequence>
<dbReference type="Gene3D" id="2.60.120.1130">
    <property type="match status" value="1"/>
</dbReference>
<protein>
    <recommendedName>
        <fullName evidence="2">DUF3857 domain-containing protein</fullName>
    </recommendedName>
</protein>
<dbReference type="Gene3D" id="2.60.40.3140">
    <property type="match status" value="1"/>
</dbReference>
<feature type="domain" description="DUF3857" evidence="2">
    <location>
        <begin position="73"/>
        <end position="218"/>
    </location>
</feature>
<keyword evidence="1" id="KW-0732">Signal</keyword>
<keyword evidence="4" id="KW-1185">Reference proteome</keyword>
<name>A0ABP8GK29_9BACT</name>
<feature type="signal peptide" evidence="1">
    <location>
        <begin position="1"/>
        <end position="20"/>
    </location>
</feature>
<dbReference type="Pfam" id="PF12969">
    <property type="entry name" value="DUF3857"/>
    <property type="match status" value="1"/>
</dbReference>
<evidence type="ECO:0000259" key="2">
    <source>
        <dbReference type="Pfam" id="PF12969"/>
    </source>
</evidence>
<accession>A0ABP8GK29</accession>
<comment type="caution">
    <text evidence="3">The sequence shown here is derived from an EMBL/GenBank/DDBJ whole genome shotgun (WGS) entry which is preliminary data.</text>
</comment>
<dbReference type="Proteomes" id="UP001501725">
    <property type="component" value="Unassembled WGS sequence"/>
</dbReference>
<evidence type="ECO:0000256" key="1">
    <source>
        <dbReference type="SAM" id="SignalP"/>
    </source>
</evidence>
<evidence type="ECO:0000313" key="4">
    <source>
        <dbReference type="Proteomes" id="UP001501725"/>
    </source>
</evidence>
<reference evidence="4" key="1">
    <citation type="journal article" date="2019" name="Int. J. Syst. Evol. Microbiol.">
        <title>The Global Catalogue of Microorganisms (GCM) 10K type strain sequencing project: providing services to taxonomists for standard genome sequencing and annotation.</title>
        <authorList>
            <consortium name="The Broad Institute Genomics Platform"/>
            <consortium name="The Broad Institute Genome Sequencing Center for Infectious Disease"/>
            <person name="Wu L."/>
            <person name="Ma J."/>
        </authorList>
    </citation>
    <scope>NUCLEOTIDE SEQUENCE [LARGE SCALE GENOMIC DNA]</scope>
    <source>
        <strain evidence="4">JCM 17919</strain>
    </source>
</reference>
<dbReference type="InterPro" id="IPR024618">
    <property type="entry name" value="DUF3857"/>
</dbReference>
<dbReference type="RefSeq" id="WP_345254600.1">
    <property type="nucleotide sequence ID" value="NZ_BAABGY010000006.1"/>
</dbReference>
<evidence type="ECO:0000313" key="3">
    <source>
        <dbReference type="EMBL" id="GAA4325834.1"/>
    </source>
</evidence>
<organism evidence="3 4">
    <name type="scientific">Flaviaesturariibacter amylovorans</name>
    <dbReference type="NCBI Taxonomy" id="1084520"/>
    <lineage>
        <taxon>Bacteria</taxon>
        <taxon>Pseudomonadati</taxon>
        <taxon>Bacteroidota</taxon>
        <taxon>Chitinophagia</taxon>
        <taxon>Chitinophagales</taxon>
        <taxon>Chitinophagaceae</taxon>
        <taxon>Flaviaestuariibacter</taxon>
    </lineage>
</organism>
<feature type="chain" id="PRO_5047201599" description="DUF3857 domain-containing protein" evidence="1">
    <location>
        <begin position="21"/>
        <end position="743"/>
    </location>
</feature>
<gene>
    <name evidence="3" type="ORF">GCM10023184_14050</name>
</gene>
<dbReference type="EMBL" id="BAABGY010000006">
    <property type="protein sequence ID" value="GAA4325834.1"/>
    <property type="molecule type" value="Genomic_DNA"/>
</dbReference>
<proteinExistence type="predicted"/>